<evidence type="ECO:0000313" key="7">
    <source>
        <dbReference type="Proteomes" id="UP000518887"/>
    </source>
</evidence>
<organism evidence="6 7">
    <name type="scientific">Treponema ruminis</name>
    <dbReference type="NCBI Taxonomy" id="744515"/>
    <lineage>
        <taxon>Bacteria</taxon>
        <taxon>Pseudomonadati</taxon>
        <taxon>Spirochaetota</taxon>
        <taxon>Spirochaetia</taxon>
        <taxon>Spirochaetales</taxon>
        <taxon>Treponemataceae</taxon>
        <taxon>Treponema</taxon>
    </lineage>
</organism>
<evidence type="ECO:0000313" key="6">
    <source>
        <dbReference type="EMBL" id="MBB5224932.1"/>
    </source>
</evidence>
<proteinExistence type="inferred from homology"/>
<reference evidence="6 7" key="1">
    <citation type="submission" date="2020-08" db="EMBL/GenBank/DDBJ databases">
        <title>Genomic Encyclopedia of Type Strains, Phase IV (KMG-IV): sequencing the most valuable type-strain genomes for metagenomic binning, comparative biology and taxonomic classification.</title>
        <authorList>
            <person name="Goeker M."/>
        </authorList>
    </citation>
    <scope>NUCLEOTIDE SEQUENCE [LARGE SCALE GENOMIC DNA]</scope>
    <source>
        <strain evidence="6 7">DSM 103462</strain>
    </source>
</reference>
<dbReference type="Pfam" id="PF01095">
    <property type="entry name" value="Pectinesterase"/>
    <property type="match status" value="1"/>
</dbReference>
<dbReference type="InterPro" id="IPR003343">
    <property type="entry name" value="Big_2"/>
</dbReference>
<keyword evidence="7" id="KW-1185">Reference proteome</keyword>
<feature type="signal peptide" evidence="4">
    <location>
        <begin position="1"/>
        <end position="22"/>
    </location>
</feature>
<dbReference type="RefSeq" id="WP_184656698.1">
    <property type="nucleotide sequence ID" value="NZ_JACHFQ010000001.1"/>
</dbReference>
<evidence type="ECO:0000256" key="2">
    <source>
        <dbReference type="ARBA" id="ARBA00022801"/>
    </source>
</evidence>
<dbReference type="GO" id="GO:0030599">
    <property type="term" value="F:pectinesterase activity"/>
    <property type="evidence" value="ECO:0007669"/>
    <property type="project" value="InterPro"/>
</dbReference>
<dbReference type="PANTHER" id="PTHR31321">
    <property type="entry name" value="ACYL-COA THIOESTER HYDROLASE YBHC-RELATED"/>
    <property type="match status" value="1"/>
</dbReference>
<evidence type="ECO:0000256" key="1">
    <source>
        <dbReference type="ARBA" id="ARBA00008891"/>
    </source>
</evidence>
<dbReference type="InterPro" id="IPR000070">
    <property type="entry name" value="Pectinesterase_cat"/>
</dbReference>
<accession>A0A7W8G6U0</accession>
<dbReference type="Pfam" id="PF02368">
    <property type="entry name" value="Big_2"/>
    <property type="match status" value="1"/>
</dbReference>
<dbReference type="InterPro" id="IPR011050">
    <property type="entry name" value="Pectin_lyase_fold/virulence"/>
</dbReference>
<dbReference type="Gene3D" id="2.60.40.1080">
    <property type="match status" value="1"/>
</dbReference>
<comment type="caution">
    <text evidence="6">The sequence shown here is derived from an EMBL/GenBank/DDBJ whole genome shotgun (WGS) entry which is preliminary data.</text>
</comment>
<keyword evidence="3" id="KW-0063">Aspartyl esterase</keyword>
<dbReference type="SUPFAM" id="SSF51126">
    <property type="entry name" value="Pectin lyase-like"/>
    <property type="match status" value="1"/>
</dbReference>
<keyword evidence="2" id="KW-0378">Hydrolase</keyword>
<keyword evidence="4" id="KW-0732">Signal</keyword>
<gene>
    <name evidence="6" type="ORF">HNP76_000272</name>
</gene>
<dbReference type="InterPro" id="IPR012334">
    <property type="entry name" value="Pectin_lyas_fold"/>
</dbReference>
<dbReference type="SUPFAM" id="SSF49373">
    <property type="entry name" value="Invasin/intimin cell-adhesion fragments"/>
    <property type="match status" value="1"/>
</dbReference>
<dbReference type="InterPro" id="IPR008964">
    <property type="entry name" value="Invasin/intimin_cell_adhesion"/>
</dbReference>
<dbReference type="GO" id="GO:0042545">
    <property type="term" value="P:cell wall modification"/>
    <property type="evidence" value="ECO:0007669"/>
    <property type="project" value="InterPro"/>
</dbReference>
<dbReference type="AlphaFoldDB" id="A0A7W8G6U0"/>
<dbReference type="Proteomes" id="UP000518887">
    <property type="component" value="Unassembled WGS sequence"/>
</dbReference>
<sequence length="766" mass="82556">MKKITGFLGAALISAFALQNLSAEVTLSGKDVKAQTFATIQEALDSIGSNSGSYKITLPKGTYEEILYYNGPADITLSGDTSAKYGEDVLIAAANSGDLLKCKRSSGQKNRCVFEFEGTGNLTLENITFQNTFVRGSVKGSNTQAETIGFDSTGTLAAYNCAFKSHQDTLRMTGKSWFYQCYVEGDTDFIWMEYSGKVALFEECEIYSVFDSNNKTHVSYIGAPRMEMSNTAAKGLVIFNSKISSHEDQTTYLARTPWNSGYYNQVAFIGNTAENIDAALWKGSALTANGIPETVIGWKIDRKTVESMGMKPEETEGILSDDEVKKEFSGRESILNRHYDLSTLKFKKDIATYWDVASFAKEHGWKVSKDSSKAVLSGEEKAKLTVYTFDDEKNFKGIKLEGFTVSEGKLVGEAGSKITVPVKGKSVVSVTGCLSGNGTVKAGKQGEAFYDFNTGSGAKFTEKAYVVYTGAKEVTITASKKTTIAKIAVESDKAAKFIPVEKIEISSEDDVKTIYGRKSLQFAAKLNPARPTNADYEWSVSDSSLASIDSNGFLTAGNVAEDTEVLVKATSKDEKAASAEFKLQILKPDPNSFAVTWLDSLEASNSLEGKTDNDALAAAGKALPSKGNWAYNSGKINATFAKGGISYTGYSGTIEGKDVVYVDFPITANETIEITQIDAAYGNHGTSNVAVLIEGIKGSKKEEIVLDESRSARSAKKSYEASYTIEKGSTVNIRVTLYGRDGNGECAIAGGKSPTVATITISGKRK</sequence>
<dbReference type="GO" id="GO:0009279">
    <property type="term" value="C:cell outer membrane"/>
    <property type="evidence" value="ECO:0007669"/>
    <property type="project" value="TreeGrafter"/>
</dbReference>
<evidence type="ECO:0000256" key="4">
    <source>
        <dbReference type="SAM" id="SignalP"/>
    </source>
</evidence>
<comment type="similarity">
    <text evidence="1">Belongs to the pectinesterase family.</text>
</comment>
<evidence type="ECO:0000259" key="5">
    <source>
        <dbReference type="SMART" id="SM00635"/>
    </source>
</evidence>
<protein>
    <recommendedName>
        <fullName evidence="5">BIG2 domain-containing protein</fullName>
    </recommendedName>
</protein>
<evidence type="ECO:0000256" key="3">
    <source>
        <dbReference type="ARBA" id="ARBA00023085"/>
    </source>
</evidence>
<dbReference type="Gene3D" id="2.160.20.10">
    <property type="entry name" value="Single-stranded right-handed beta-helix, Pectin lyase-like"/>
    <property type="match status" value="1"/>
</dbReference>
<dbReference type="PANTHER" id="PTHR31321:SF57">
    <property type="entry name" value="PECTINESTERASE 53-RELATED"/>
    <property type="match status" value="1"/>
</dbReference>
<feature type="chain" id="PRO_5031154709" description="BIG2 domain-containing protein" evidence="4">
    <location>
        <begin position="23"/>
        <end position="766"/>
    </location>
</feature>
<feature type="domain" description="BIG2" evidence="5">
    <location>
        <begin position="499"/>
        <end position="580"/>
    </location>
</feature>
<name>A0A7W8G6U0_9SPIR</name>
<dbReference type="SMART" id="SM00635">
    <property type="entry name" value="BID_2"/>
    <property type="match status" value="1"/>
</dbReference>
<dbReference type="EMBL" id="JACHFQ010000001">
    <property type="protein sequence ID" value="MBB5224932.1"/>
    <property type="molecule type" value="Genomic_DNA"/>
</dbReference>